<gene>
    <name evidence="3" type="ORF">GPM918_LOCUS29750</name>
    <name evidence="4" type="ORF">SRO942_LOCUS30341</name>
</gene>
<proteinExistence type="predicted"/>
<feature type="compositionally biased region" description="Basic residues" evidence="2">
    <location>
        <begin position="1269"/>
        <end position="1283"/>
    </location>
</feature>
<reference evidence="3" key="1">
    <citation type="submission" date="2021-02" db="EMBL/GenBank/DDBJ databases">
        <authorList>
            <person name="Nowell W R."/>
        </authorList>
    </citation>
    <scope>NUCLEOTIDE SEQUENCE</scope>
</reference>
<accession>A0A815FL51</accession>
<evidence type="ECO:0000256" key="2">
    <source>
        <dbReference type="SAM" id="MobiDB-lite"/>
    </source>
</evidence>
<feature type="compositionally biased region" description="Polar residues" evidence="2">
    <location>
        <begin position="1303"/>
        <end position="1315"/>
    </location>
</feature>
<evidence type="ECO:0000256" key="1">
    <source>
        <dbReference type="SAM" id="Coils"/>
    </source>
</evidence>
<comment type="caution">
    <text evidence="3">The sequence shown here is derived from an EMBL/GenBank/DDBJ whole genome shotgun (WGS) entry which is preliminary data.</text>
</comment>
<dbReference type="OrthoDB" id="10034966at2759"/>
<feature type="region of interest" description="Disordered" evidence="2">
    <location>
        <begin position="1182"/>
        <end position="1322"/>
    </location>
</feature>
<keyword evidence="5" id="KW-1185">Reference proteome</keyword>
<organism evidence="3 5">
    <name type="scientific">Didymodactylos carnosus</name>
    <dbReference type="NCBI Taxonomy" id="1234261"/>
    <lineage>
        <taxon>Eukaryota</taxon>
        <taxon>Metazoa</taxon>
        <taxon>Spiralia</taxon>
        <taxon>Gnathifera</taxon>
        <taxon>Rotifera</taxon>
        <taxon>Eurotatoria</taxon>
        <taxon>Bdelloidea</taxon>
        <taxon>Philodinida</taxon>
        <taxon>Philodinidae</taxon>
        <taxon>Didymodactylos</taxon>
    </lineage>
</organism>
<evidence type="ECO:0000313" key="4">
    <source>
        <dbReference type="EMBL" id="CAF4177322.1"/>
    </source>
</evidence>
<dbReference type="EMBL" id="CAJOBC010050854">
    <property type="protein sequence ID" value="CAF4177322.1"/>
    <property type="molecule type" value="Genomic_DNA"/>
</dbReference>
<evidence type="ECO:0000313" key="5">
    <source>
        <dbReference type="Proteomes" id="UP000663829"/>
    </source>
</evidence>
<keyword evidence="1" id="KW-0175">Coiled coil</keyword>
<feature type="compositionally biased region" description="Polar residues" evidence="2">
    <location>
        <begin position="1182"/>
        <end position="1204"/>
    </location>
</feature>
<dbReference type="Proteomes" id="UP000681722">
    <property type="component" value="Unassembled WGS sequence"/>
</dbReference>
<feature type="compositionally biased region" description="Basic and acidic residues" evidence="2">
    <location>
        <begin position="1205"/>
        <end position="1216"/>
    </location>
</feature>
<dbReference type="EMBL" id="CAJNOQ010013694">
    <property type="protein sequence ID" value="CAF1326881.1"/>
    <property type="molecule type" value="Genomic_DNA"/>
</dbReference>
<sequence>MSTIAPVLWKVNDVSLWLSAFIDDENIVKRFEEAITIDSVQKQYTRFLLEIREQHILPQNVIHSITHNVISLLDIVQQLIEETSAIAHPTCTSQYPSTIGLEIVRNTITDVTELIKRTTKTEYHFVQLCEKYFNYCAPREIILSTTDTKKQSYYYVPIKESLQNILSKEGMIPLLRDNIEQQQQQITRDADLLYSFRQGTNGTNIDQNSFLVQLYTDGVGLTNPIGPKKDQHKITLVYFVLEDIPDIFKSMLQCISLVAICYTKYLNDDDTMKQFYAPIVKDMNDLQTNGLTVPTVSGNLKFTFTVLCADNLASNDIGGFQQSFSSGKFCRRCHISYDERTILRTELTLIPRDETTHNQHLQQIMNDPNHQPINGVVHRSPLEDLDGFHATKSLPPDVMHDYFEGTNPYIKYWYFVKFYLLLGACTIIILAMLKEASSSNPRLLTYGQVQDRMENFVYGSMDAADKPPPIQVKHLQNGRIVGSAIQKFTLFRLFPIMFCDITLRLKTFQIYLKLCEMLEIVLALPARKSWLPYLETLSIEFQCLMATLLPDKMVPKIHFVTEYGTVIDQCGPAVRYWCMRYEGKHAYFKKIALHANNFKNMPKTLAQRHQLRHCLLLSQCQFLKSYNHVSGVKKIEIHQLSQAVKTLLGEKYGLQLQLSVEQMQQCSKLNYNHLLYQQATIYVHNLLHVEETPVFFQIVHILKINQQWTLVVDQLITIGYDENLCCYELKSDNLFTTVLPQELKYYHKGLDLYEISGQEDVDGATLLLMNTFETVSRLIQKYKLQLLFLNEYKKLFPDSTDEEKAKQNVVIDQKSSIVDLTSITSSLSPTASSSPTLLSSASPSPILSSEKFEQQQRTVSQSAKDIESKQCKILGEIYVVPDLPRSLQQAIIDQQTSKFSNIVVFAKYPSSKQYDCIARGIINCLRIQVNDKEMNSWRETMKARFKRERKQVADINEEVKMHKEKYSRLASDRPIVLQINQDENDEELEEVTSKMKQEIEKERPDLQMVLALWRKSLRYRRDFIRVNKISDVLTKFPGYRIPVHTPVNISIPAIAGIKLASLFDKLVCTSFVFDATPIRLVKVLCQLLEESWKNEPSSPQPTIRIHEDKIQLFVDWTIIVEPETIEDAVYLWIALYNLFELKFVSHSRVARLLKLLKEHHYDLENEHQSNITTSTAISLVTKNNSTESSEQQYTENKLNNLTKKTQADGKERSESSDKEDEYDESENYRTKRKRSISLSSEPTKDDASSLPPSKKILAKPASILSNTIPKKHAPKKLSSKRKIFSPFLDEEDDENNDHTTTTMMPRTQPVPNLTITVRKRKK</sequence>
<name>A0A815FL51_9BILA</name>
<evidence type="ECO:0000313" key="3">
    <source>
        <dbReference type="EMBL" id="CAF1326881.1"/>
    </source>
</evidence>
<protein>
    <submittedName>
        <fullName evidence="3">Uncharacterized protein</fullName>
    </submittedName>
</protein>
<dbReference type="Proteomes" id="UP000663829">
    <property type="component" value="Unassembled WGS sequence"/>
</dbReference>
<feature type="coiled-coil region" evidence="1">
    <location>
        <begin position="938"/>
        <end position="972"/>
    </location>
</feature>